<dbReference type="PRINTS" id="PR00598">
    <property type="entry name" value="HTHMARR"/>
</dbReference>
<organism evidence="2 3">
    <name type="scientific">Mesoterricola sediminis</name>
    <dbReference type="NCBI Taxonomy" id="2927980"/>
    <lineage>
        <taxon>Bacteria</taxon>
        <taxon>Pseudomonadati</taxon>
        <taxon>Acidobacteriota</taxon>
        <taxon>Holophagae</taxon>
        <taxon>Holophagales</taxon>
        <taxon>Holophagaceae</taxon>
        <taxon>Mesoterricola</taxon>
    </lineage>
</organism>
<evidence type="ECO:0000259" key="1">
    <source>
        <dbReference type="PROSITE" id="PS50995"/>
    </source>
</evidence>
<keyword evidence="3" id="KW-1185">Reference proteome</keyword>
<dbReference type="InterPro" id="IPR000835">
    <property type="entry name" value="HTH_MarR-typ"/>
</dbReference>
<dbReference type="InterPro" id="IPR036388">
    <property type="entry name" value="WH-like_DNA-bd_sf"/>
</dbReference>
<dbReference type="GO" id="GO:0006950">
    <property type="term" value="P:response to stress"/>
    <property type="evidence" value="ECO:0007669"/>
    <property type="project" value="TreeGrafter"/>
</dbReference>
<dbReference type="PANTHER" id="PTHR33164">
    <property type="entry name" value="TRANSCRIPTIONAL REGULATOR, MARR FAMILY"/>
    <property type="match status" value="1"/>
</dbReference>
<dbReference type="InterPro" id="IPR036390">
    <property type="entry name" value="WH_DNA-bd_sf"/>
</dbReference>
<dbReference type="GO" id="GO:0003700">
    <property type="term" value="F:DNA-binding transcription factor activity"/>
    <property type="evidence" value="ECO:0007669"/>
    <property type="project" value="InterPro"/>
</dbReference>
<dbReference type="SUPFAM" id="SSF46785">
    <property type="entry name" value="Winged helix' DNA-binding domain"/>
    <property type="match status" value="1"/>
</dbReference>
<protein>
    <submittedName>
        <fullName evidence="2">MarR family transcriptional regulator</fullName>
    </submittedName>
</protein>
<evidence type="ECO:0000313" key="2">
    <source>
        <dbReference type="EMBL" id="BDU75249.1"/>
    </source>
</evidence>
<proteinExistence type="predicted"/>
<dbReference type="Gene3D" id="1.10.10.10">
    <property type="entry name" value="Winged helix-like DNA-binding domain superfamily/Winged helix DNA-binding domain"/>
    <property type="match status" value="1"/>
</dbReference>
<dbReference type="SMART" id="SM00347">
    <property type="entry name" value="HTH_MARR"/>
    <property type="match status" value="1"/>
</dbReference>
<feature type="domain" description="HTH marR-type" evidence="1">
    <location>
        <begin position="18"/>
        <end position="151"/>
    </location>
</feature>
<dbReference type="KEGG" id="msea:METESE_02070"/>
<accession>A0AA48GPN1</accession>
<dbReference type="AlphaFoldDB" id="A0AA48GPN1"/>
<dbReference type="Pfam" id="PF12802">
    <property type="entry name" value="MarR_2"/>
    <property type="match status" value="1"/>
</dbReference>
<dbReference type="PANTHER" id="PTHR33164:SF104">
    <property type="entry name" value="TRANSCRIPTIONAL REGULATORY PROTEIN"/>
    <property type="match status" value="1"/>
</dbReference>
<gene>
    <name evidence="2" type="ORF">METESE_02070</name>
</gene>
<dbReference type="EMBL" id="AP027081">
    <property type="protein sequence ID" value="BDU75249.1"/>
    <property type="molecule type" value="Genomic_DNA"/>
</dbReference>
<dbReference type="Proteomes" id="UP001228113">
    <property type="component" value="Chromosome"/>
</dbReference>
<reference evidence="2" key="1">
    <citation type="journal article" date="2023" name="Int. J. Syst. Evol. Microbiol.">
        <title>Mesoterricola silvestris gen. nov., sp. nov., Mesoterricola sediminis sp. nov., Geothrix oryzae sp. nov., Geothrix edaphica sp. nov., Geothrix rubra sp. nov., and Geothrix limicola sp. nov., six novel members of Acidobacteriota isolated from soils.</title>
        <authorList>
            <person name="Itoh H."/>
            <person name="Sugisawa Y."/>
            <person name="Mise K."/>
            <person name="Xu Z."/>
            <person name="Kuniyasu M."/>
            <person name="Ushijima N."/>
            <person name="Kawano K."/>
            <person name="Kobayashi E."/>
            <person name="Shiratori Y."/>
            <person name="Masuda Y."/>
            <person name="Senoo K."/>
        </authorList>
    </citation>
    <scope>NUCLEOTIDE SEQUENCE</scope>
    <source>
        <strain evidence="2">W786</strain>
    </source>
</reference>
<dbReference type="InterPro" id="IPR039422">
    <property type="entry name" value="MarR/SlyA-like"/>
</dbReference>
<dbReference type="RefSeq" id="WP_243345981.1">
    <property type="nucleotide sequence ID" value="NZ_AP027081.1"/>
</dbReference>
<name>A0AA48GPN1_9BACT</name>
<dbReference type="PROSITE" id="PS50995">
    <property type="entry name" value="HTH_MARR_2"/>
    <property type="match status" value="1"/>
</dbReference>
<sequence>MDIREELLIGKPLEPGQEQLLSILLAREFVTRLTDERLFKPAGITDQQFNVLRILKGGPEEGYLIRELRRRIISRSADVPRLVDRMMKAGLVRRREDPSDRRGCLVQLTPEGRALEARLAPLHSALCAEVGAILSAEENRTLTDLLQKLREGIQAGLGRQPQP</sequence>
<evidence type="ECO:0000313" key="3">
    <source>
        <dbReference type="Proteomes" id="UP001228113"/>
    </source>
</evidence>